<organism evidence="1 2">
    <name type="scientific">Haemaphysalis longicornis</name>
    <name type="common">Bush tick</name>
    <dbReference type="NCBI Taxonomy" id="44386"/>
    <lineage>
        <taxon>Eukaryota</taxon>
        <taxon>Metazoa</taxon>
        <taxon>Ecdysozoa</taxon>
        <taxon>Arthropoda</taxon>
        <taxon>Chelicerata</taxon>
        <taxon>Arachnida</taxon>
        <taxon>Acari</taxon>
        <taxon>Parasitiformes</taxon>
        <taxon>Ixodida</taxon>
        <taxon>Ixodoidea</taxon>
        <taxon>Ixodidae</taxon>
        <taxon>Haemaphysalinae</taxon>
        <taxon>Haemaphysalis</taxon>
    </lineage>
</organism>
<evidence type="ECO:0000313" key="1">
    <source>
        <dbReference type="EMBL" id="KAH9362469.1"/>
    </source>
</evidence>
<dbReference type="AlphaFoldDB" id="A0A9J6FHI2"/>
<dbReference type="EMBL" id="JABSTR010000001">
    <property type="protein sequence ID" value="KAH9362469.1"/>
    <property type="molecule type" value="Genomic_DNA"/>
</dbReference>
<gene>
    <name evidence="1" type="ORF">HPB48_015617</name>
</gene>
<keyword evidence="2" id="KW-1185">Reference proteome</keyword>
<sequence length="145" mass="16844">MESMTTCTDEVWDNPPGRPRAYLPRHETSDEARRHGALHACHERNLQNDAFGWEATTSRYQLQNRTVQSLLKCKLLICREEKTKEYVKLRPDTVVSLFEGYDNKEVGVDINEPLEEELKDEKHVTQKRIDDGRKMVVQAAESKNT</sequence>
<accession>A0A9J6FHI2</accession>
<proteinExistence type="predicted"/>
<dbReference type="VEuPathDB" id="VectorBase:HLOH_053053"/>
<protein>
    <submittedName>
        <fullName evidence="1">Uncharacterized protein</fullName>
    </submittedName>
</protein>
<dbReference type="Proteomes" id="UP000821853">
    <property type="component" value="Chromosome 1"/>
</dbReference>
<comment type="caution">
    <text evidence="1">The sequence shown here is derived from an EMBL/GenBank/DDBJ whole genome shotgun (WGS) entry which is preliminary data.</text>
</comment>
<name>A0A9J6FHI2_HAELO</name>
<evidence type="ECO:0000313" key="2">
    <source>
        <dbReference type="Proteomes" id="UP000821853"/>
    </source>
</evidence>
<reference evidence="1 2" key="1">
    <citation type="journal article" date="2020" name="Cell">
        <title>Large-Scale Comparative Analyses of Tick Genomes Elucidate Their Genetic Diversity and Vector Capacities.</title>
        <authorList>
            <consortium name="Tick Genome and Microbiome Consortium (TIGMIC)"/>
            <person name="Jia N."/>
            <person name="Wang J."/>
            <person name="Shi W."/>
            <person name="Du L."/>
            <person name="Sun Y."/>
            <person name="Zhan W."/>
            <person name="Jiang J.F."/>
            <person name="Wang Q."/>
            <person name="Zhang B."/>
            <person name="Ji P."/>
            <person name="Bell-Sakyi L."/>
            <person name="Cui X.M."/>
            <person name="Yuan T.T."/>
            <person name="Jiang B.G."/>
            <person name="Yang W.F."/>
            <person name="Lam T.T."/>
            <person name="Chang Q.C."/>
            <person name="Ding S.J."/>
            <person name="Wang X.J."/>
            <person name="Zhu J.G."/>
            <person name="Ruan X.D."/>
            <person name="Zhao L."/>
            <person name="Wei J.T."/>
            <person name="Ye R.Z."/>
            <person name="Que T.C."/>
            <person name="Du C.H."/>
            <person name="Zhou Y.H."/>
            <person name="Cheng J.X."/>
            <person name="Dai P.F."/>
            <person name="Guo W.B."/>
            <person name="Han X.H."/>
            <person name="Huang E.J."/>
            <person name="Li L.F."/>
            <person name="Wei W."/>
            <person name="Gao Y.C."/>
            <person name="Liu J.Z."/>
            <person name="Shao H.Z."/>
            <person name="Wang X."/>
            <person name="Wang C.C."/>
            <person name="Yang T.C."/>
            <person name="Huo Q.B."/>
            <person name="Li W."/>
            <person name="Chen H.Y."/>
            <person name="Chen S.E."/>
            <person name="Zhou L.G."/>
            <person name="Ni X.B."/>
            <person name="Tian J.H."/>
            <person name="Sheng Y."/>
            <person name="Liu T."/>
            <person name="Pan Y.S."/>
            <person name="Xia L.Y."/>
            <person name="Li J."/>
            <person name="Zhao F."/>
            <person name="Cao W.C."/>
        </authorList>
    </citation>
    <scope>NUCLEOTIDE SEQUENCE [LARGE SCALE GENOMIC DNA]</scope>
    <source>
        <strain evidence="1">HaeL-2018</strain>
    </source>
</reference>